<organism evidence="2 3">
    <name type="scientific">Friedmanniomyces endolithicus</name>
    <dbReference type="NCBI Taxonomy" id="329885"/>
    <lineage>
        <taxon>Eukaryota</taxon>
        <taxon>Fungi</taxon>
        <taxon>Dikarya</taxon>
        <taxon>Ascomycota</taxon>
        <taxon>Pezizomycotina</taxon>
        <taxon>Dothideomycetes</taxon>
        <taxon>Dothideomycetidae</taxon>
        <taxon>Mycosphaerellales</taxon>
        <taxon>Teratosphaeriaceae</taxon>
        <taxon>Friedmanniomyces</taxon>
    </lineage>
</organism>
<name>A0AAN6IZN3_9PEZI</name>
<dbReference type="Proteomes" id="UP001168146">
    <property type="component" value="Unassembled WGS sequence"/>
</dbReference>
<dbReference type="PANTHER" id="PTHR36091:SF2">
    <property type="entry name" value="AMINOGLYCOSIDE PHOSPHOTRANSFERASE DOMAIN-CONTAINING PROTEIN"/>
    <property type="match status" value="1"/>
</dbReference>
<dbReference type="Gene3D" id="3.90.1200.10">
    <property type="match status" value="1"/>
</dbReference>
<dbReference type="PANTHER" id="PTHR36091">
    <property type="entry name" value="ALTERED INHERITANCE OF MITOCHONDRIA PROTEIN 9, MITOCHONDRIAL"/>
    <property type="match status" value="1"/>
</dbReference>
<evidence type="ECO:0000313" key="2">
    <source>
        <dbReference type="EMBL" id="KAK0303432.1"/>
    </source>
</evidence>
<dbReference type="Pfam" id="PF01636">
    <property type="entry name" value="APH"/>
    <property type="match status" value="1"/>
</dbReference>
<dbReference type="InterPro" id="IPR011009">
    <property type="entry name" value="Kinase-like_dom_sf"/>
</dbReference>
<dbReference type="InterPro" id="IPR002575">
    <property type="entry name" value="Aminoglycoside_PTrfase"/>
</dbReference>
<dbReference type="InterPro" id="IPR051035">
    <property type="entry name" value="Mito_inheritance_9"/>
</dbReference>
<dbReference type="SUPFAM" id="SSF56112">
    <property type="entry name" value="Protein kinase-like (PK-like)"/>
    <property type="match status" value="1"/>
</dbReference>
<dbReference type="AlphaFoldDB" id="A0AAN6IZN3"/>
<dbReference type="EMBL" id="JASUXU010000148">
    <property type="protein sequence ID" value="KAK0303432.1"/>
    <property type="molecule type" value="Genomic_DNA"/>
</dbReference>
<evidence type="ECO:0000259" key="1">
    <source>
        <dbReference type="Pfam" id="PF01636"/>
    </source>
</evidence>
<feature type="domain" description="Aminoglycoside phosphotransferase" evidence="1">
    <location>
        <begin position="76"/>
        <end position="326"/>
    </location>
</feature>
<proteinExistence type="predicted"/>
<protein>
    <recommendedName>
        <fullName evidence="1">Aminoglycoside phosphotransferase domain-containing protein</fullName>
    </recommendedName>
</protein>
<comment type="caution">
    <text evidence="2">The sequence shown here is derived from an EMBL/GenBank/DDBJ whole genome shotgun (WGS) entry which is preliminary data.</text>
</comment>
<evidence type="ECO:0000313" key="3">
    <source>
        <dbReference type="Proteomes" id="UP001168146"/>
    </source>
</evidence>
<dbReference type="GO" id="GO:0005739">
    <property type="term" value="C:mitochondrion"/>
    <property type="evidence" value="ECO:0007669"/>
    <property type="project" value="TreeGrafter"/>
</dbReference>
<sequence>MAESDVTEAFHYTSGRWLYNESKRLSERSVRFNIPALLEAAARSVGRTTADVRSFKKLAEGGFNRIFELAMRDGTKVIARLPYPIAQPGRLAVASEVATMDLIRSNGVPVPKVFDYSADATNPVGTEYIFMEKVPGKPLGDAWFTMSEKERMKVLSAIVDCEAKIFAIDLPASGSIFYEKDLLQSMDREPLSSTESTSRALCVGPDVSLKFWFEDRSALEIQRRPYTTPADVLLGAAVKEMAWLRTYGRPRMPFERMYRDITEFRKSDPQEHLQSLENYTQVASHLVPNAKWLCKPTIRHPDLNPNNIFVSDNYDVVGIIDWQHCKALPLFLHAGIPHHFQNYGDFDSEGLVKPQLPADFDQMDENEQKEEAERYRRRQVHFYYMGATAKKNEVHFDALMHEGGLFRRRIFEHAAEPWEGNSIPLKADLIRLARHWSELVSSRDPESEPPPSCPFTFKEKEVEKVLQAALKQEEVDGQIEILRNVIGAGSDGWIPNDKYNEAMAEASQLKAHAIESADDDFERETITKYWPFDDFDEKE</sequence>
<gene>
    <name evidence="2" type="ORF">LTR82_017555</name>
</gene>
<dbReference type="Gene3D" id="3.30.200.20">
    <property type="entry name" value="Phosphorylase Kinase, domain 1"/>
    <property type="match status" value="1"/>
</dbReference>
<accession>A0AAN6IZN3</accession>
<reference evidence="2" key="1">
    <citation type="submission" date="2021-12" db="EMBL/GenBank/DDBJ databases">
        <title>Black yeast isolated from Biological Soil Crust.</title>
        <authorList>
            <person name="Kurbessoian T."/>
        </authorList>
    </citation>
    <scope>NUCLEOTIDE SEQUENCE</scope>
    <source>
        <strain evidence="2">CCFEE 5208</strain>
    </source>
</reference>